<dbReference type="Proteomes" id="UP001374579">
    <property type="component" value="Unassembled WGS sequence"/>
</dbReference>
<keyword evidence="7" id="KW-1185">Reference proteome</keyword>
<evidence type="ECO:0000259" key="5">
    <source>
        <dbReference type="PROSITE" id="PS50016"/>
    </source>
</evidence>
<evidence type="ECO:0000313" key="7">
    <source>
        <dbReference type="Proteomes" id="UP001374579"/>
    </source>
</evidence>
<dbReference type="EMBL" id="JBAMIC010000014">
    <property type="protein sequence ID" value="KAK7096332.1"/>
    <property type="molecule type" value="Genomic_DNA"/>
</dbReference>
<evidence type="ECO:0000256" key="2">
    <source>
        <dbReference type="ARBA" id="ARBA00022771"/>
    </source>
</evidence>
<keyword evidence="3" id="KW-0862">Zinc</keyword>
<dbReference type="SUPFAM" id="SSF57903">
    <property type="entry name" value="FYVE/PHD zinc finger"/>
    <property type="match status" value="1"/>
</dbReference>
<dbReference type="InterPro" id="IPR001965">
    <property type="entry name" value="Znf_PHD"/>
</dbReference>
<evidence type="ECO:0000313" key="6">
    <source>
        <dbReference type="EMBL" id="KAK7096332.1"/>
    </source>
</evidence>
<dbReference type="GO" id="GO:0008270">
    <property type="term" value="F:zinc ion binding"/>
    <property type="evidence" value="ECO:0007669"/>
    <property type="project" value="UniProtKB-KW"/>
</dbReference>
<dbReference type="SMART" id="SM00249">
    <property type="entry name" value="PHD"/>
    <property type="match status" value="1"/>
</dbReference>
<proteinExistence type="predicted"/>
<dbReference type="Gene3D" id="3.30.40.10">
    <property type="entry name" value="Zinc/RING finger domain, C3HC4 (zinc finger)"/>
    <property type="match status" value="1"/>
</dbReference>
<comment type="caution">
    <text evidence="6">The sequence shown here is derived from an EMBL/GenBank/DDBJ whole genome shotgun (WGS) entry which is preliminary data.</text>
</comment>
<dbReference type="PROSITE" id="PS01359">
    <property type="entry name" value="ZF_PHD_1"/>
    <property type="match status" value="1"/>
</dbReference>
<dbReference type="InterPro" id="IPR011011">
    <property type="entry name" value="Znf_FYVE_PHD"/>
</dbReference>
<organism evidence="6 7">
    <name type="scientific">Littorina saxatilis</name>
    <dbReference type="NCBI Taxonomy" id="31220"/>
    <lineage>
        <taxon>Eukaryota</taxon>
        <taxon>Metazoa</taxon>
        <taxon>Spiralia</taxon>
        <taxon>Lophotrochozoa</taxon>
        <taxon>Mollusca</taxon>
        <taxon>Gastropoda</taxon>
        <taxon>Caenogastropoda</taxon>
        <taxon>Littorinimorpha</taxon>
        <taxon>Littorinoidea</taxon>
        <taxon>Littorinidae</taxon>
        <taxon>Littorina</taxon>
    </lineage>
</organism>
<dbReference type="InterPro" id="IPR013083">
    <property type="entry name" value="Znf_RING/FYVE/PHD"/>
</dbReference>
<sequence length="153" mass="16757">MLALSHEMITATAVEAPKDVPQDPITVRTADNAPQPQDLTITVRTADNAPQVLLSVSVPVPDQGKCTTTSTVHLPTSIVKKKRTLRKKGQSHSQSNIYNCGTCFKLCLEVEDITQPDQESVGCDKCGVWFHCICVNFKDVSASKWYCPPCIIL</sequence>
<dbReference type="InterPro" id="IPR019786">
    <property type="entry name" value="Zinc_finger_PHD-type_CS"/>
</dbReference>
<evidence type="ECO:0000256" key="4">
    <source>
        <dbReference type="PROSITE-ProRule" id="PRU00146"/>
    </source>
</evidence>
<evidence type="ECO:0000256" key="1">
    <source>
        <dbReference type="ARBA" id="ARBA00022723"/>
    </source>
</evidence>
<keyword evidence="2 4" id="KW-0863">Zinc-finger</keyword>
<dbReference type="AlphaFoldDB" id="A0AAN9G640"/>
<gene>
    <name evidence="6" type="ORF">V1264_005636</name>
</gene>
<feature type="domain" description="PHD-type" evidence="5">
    <location>
        <begin position="100"/>
        <end position="153"/>
    </location>
</feature>
<name>A0AAN9G640_9CAEN</name>
<dbReference type="InterPro" id="IPR019787">
    <property type="entry name" value="Znf_PHD-finger"/>
</dbReference>
<protein>
    <recommendedName>
        <fullName evidence="5">PHD-type domain-containing protein</fullName>
    </recommendedName>
</protein>
<accession>A0AAN9G640</accession>
<dbReference type="PROSITE" id="PS50016">
    <property type="entry name" value="ZF_PHD_2"/>
    <property type="match status" value="1"/>
</dbReference>
<evidence type="ECO:0000256" key="3">
    <source>
        <dbReference type="ARBA" id="ARBA00022833"/>
    </source>
</evidence>
<reference evidence="6 7" key="1">
    <citation type="submission" date="2024-02" db="EMBL/GenBank/DDBJ databases">
        <title>Chromosome-scale genome assembly of the rough periwinkle Littorina saxatilis.</title>
        <authorList>
            <person name="De Jode A."/>
            <person name="Faria R."/>
            <person name="Formenti G."/>
            <person name="Sims Y."/>
            <person name="Smith T.P."/>
            <person name="Tracey A."/>
            <person name="Wood J.M.D."/>
            <person name="Zagrodzka Z.B."/>
            <person name="Johannesson K."/>
            <person name="Butlin R.K."/>
            <person name="Leder E.H."/>
        </authorList>
    </citation>
    <scope>NUCLEOTIDE SEQUENCE [LARGE SCALE GENOMIC DNA]</scope>
    <source>
        <strain evidence="6">Snail1</strain>
        <tissue evidence="6">Muscle</tissue>
    </source>
</reference>
<keyword evidence="1" id="KW-0479">Metal-binding</keyword>